<keyword evidence="4" id="KW-1185">Reference proteome</keyword>
<gene>
    <name evidence="3" type="ORF">MYCFIDRAFT_211884</name>
</gene>
<feature type="signal peptide" evidence="2">
    <location>
        <begin position="1"/>
        <end position="20"/>
    </location>
</feature>
<sequence>MKSLILAITALWSVVSVVEGMNGFLVRSIDAGVAATYNKFKIRGVNQHDEAPWAFGGPPGAPGPPKGAPGPPKGAPGPTKGSPSSPKGAPGGGGGCNNAGYTCGAGETLGCKGSTPWCYVKDPVAVCKAQGGAYQYTYTDPKGNFCCNHCDGTPTCPSELQQAQKEKHPCG</sequence>
<dbReference type="RefSeq" id="XP_007928974.1">
    <property type="nucleotide sequence ID" value="XM_007930783.1"/>
</dbReference>
<dbReference type="KEGG" id="pfj:MYCFIDRAFT_211884"/>
<feature type="region of interest" description="Disordered" evidence="1">
    <location>
        <begin position="51"/>
        <end position="92"/>
    </location>
</feature>
<proteinExistence type="predicted"/>
<evidence type="ECO:0000313" key="3">
    <source>
        <dbReference type="EMBL" id="EME79851.1"/>
    </source>
</evidence>
<dbReference type="VEuPathDB" id="FungiDB:MYCFIDRAFT_211884"/>
<organism evidence="3 4">
    <name type="scientific">Pseudocercospora fijiensis (strain CIRAD86)</name>
    <name type="common">Black leaf streak disease fungus</name>
    <name type="synonym">Mycosphaerella fijiensis</name>
    <dbReference type="NCBI Taxonomy" id="383855"/>
    <lineage>
        <taxon>Eukaryota</taxon>
        <taxon>Fungi</taxon>
        <taxon>Dikarya</taxon>
        <taxon>Ascomycota</taxon>
        <taxon>Pezizomycotina</taxon>
        <taxon>Dothideomycetes</taxon>
        <taxon>Dothideomycetidae</taxon>
        <taxon>Mycosphaerellales</taxon>
        <taxon>Mycosphaerellaceae</taxon>
        <taxon>Pseudocercospora</taxon>
    </lineage>
</organism>
<dbReference type="GeneID" id="19337535"/>
<reference evidence="3 4" key="1">
    <citation type="journal article" date="2012" name="PLoS Pathog.">
        <title>Diverse lifestyles and strategies of plant pathogenesis encoded in the genomes of eighteen Dothideomycetes fungi.</title>
        <authorList>
            <person name="Ohm R.A."/>
            <person name="Feau N."/>
            <person name="Henrissat B."/>
            <person name="Schoch C.L."/>
            <person name="Horwitz B.A."/>
            <person name="Barry K.W."/>
            <person name="Condon B.J."/>
            <person name="Copeland A.C."/>
            <person name="Dhillon B."/>
            <person name="Glaser F."/>
            <person name="Hesse C.N."/>
            <person name="Kosti I."/>
            <person name="LaButti K."/>
            <person name="Lindquist E.A."/>
            <person name="Lucas S."/>
            <person name="Salamov A.A."/>
            <person name="Bradshaw R.E."/>
            <person name="Ciuffetti L."/>
            <person name="Hamelin R.C."/>
            <person name="Kema G.H.J."/>
            <person name="Lawrence C."/>
            <person name="Scott J.A."/>
            <person name="Spatafora J.W."/>
            <person name="Turgeon B.G."/>
            <person name="de Wit P.J.G.M."/>
            <person name="Zhong S."/>
            <person name="Goodwin S.B."/>
            <person name="Grigoriev I.V."/>
        </authorList>
    </citation>
    <scope>NUCLEOTIDE SEQUENCE [LARGE SCALE GENOMIC DNA]</scope>
    <source>
        <strain evidence="3 4">CIRAD86</strain>
    </source>
</reference>
<evidence type="ECO:0000256" key="2">
    <source>
        <dbReference type="SAM" id="SignalP"/>
    </source>
</evidence>
<evidence type="ECO:0000313" key="4">
    <source>
        <dbReference type="Proteomes" id="UP000016932"/>
    </source>
</evidence>
<dbReference type="AlphaFoldDB" id="M3A5G7"/>
<feature type="chain" id="PRO_5004031374" evidence="2">
    <location>
        <begin position="21"/>
        <end position="171"/>
    </location>
</feature>
<feature type="compositionally biased region" description="Pro residues" evidence="1">
    <location>
        <begin position="59"/>
        <end position="75"/>
    </location>
</feature>
<dbReference type="HOGENOM" id="CLU_1636127_0_0_1"/>
<name>M3A5G7_PSEFD</name>
<protein>
    <submittedName>
        <fullName evidence="3">Uncharacterized protein</fullName>
    </submittedName>
</protein>
<feature type="compositionally biased region" description="Low complexity" evidence="1">
    <location>
        <begin position="76"/>
        <end position="88"/>
    </location>
</feature>
<dbReference type="Proteomes" id="UP000016932">
    <property type="component" value="Unassembled WGS sequence"/>
</dbReference>
<evidence type="ECO:0000256" key="1">
    <source>
        <dbReference type="SAM" id="MobiDB-lite"/>
    </source>
</evidence>
<keyword evidence="2" id="KW-0732">Signal</keyword>
<accession>M3A5G7</accession>
<dbReference type="EMBL" id="KB446561">
    <property type="protein sequence ID" value="EME79851.1"/>
    <property type="molecule type" value="Genomic_DNA"/>
</dbReference>